<evidence type="ECO:0000313" key="7">
    <source>
        <dbReference type="Proteomes" id="UP000461276"/>
    </source>
</evidence>
<comment type="caution">
    <text evidence="4">The sequence shown here is derived from an EMBL/GenBank/DDBJ whole genome shotgun (WGS) entry which is preliminary data.</text>
</comment>
<dbReference type="EMBL" id="CYYK01000001">
    <property type="protein sequence ID" value="CUN43781.1"/>
    <property type="molecule type" value="Genomic_DNA"/>
</dbReference>
<dbReference type="EMBL" id="WKMY01000010">
    <property type="protein sequence ID" value="MRY94393.1"/>
    <property type="molecule type" value="Genomic_DNA"/>
</dbReference>
<dbReference type="Gene3D" id="3.60.15.10">
    <property type="entry name" value="Ribonuclease Z/Hydroxyacylglutathione hydrolase-like"/>
    <property type="match status" value="1"/>
</dbReference>
<organism evidence="4 6">
    <name type="scientific">Parabacteroides distasonis</name>
    <dbReference type="NCBI Taxonomy" id="823"/>
    <lineage>
        <taxon>Bacteria</taxon>
        <taxon>Pseudomonadati</taxon>
        <taxon>Bacteroidota</taxon>
        <taxon>Bacteroidia</taxon>
        <taxon>Bacteroidales</taxon>
        <taxon>Tannerellaceae</taxon>
        <taxon>Parabacteroides</taxon>
    </lineage>
</organism>
<evidence type="ECO:0000313" key="5">
    <source>
        <dbReference type="Proteomes" id="UP000095455"/>
    </source>
</evidence>
<dbReference type="RefSeq" id="WP_012056070.1">
    <property type="nucleotide sequence ID" value="NZ_CABMKT010000001.1"/>
</dbReference>
<dbReference type="SUPFAM" id="SSF56281">
    <property type="entry name" value="Metallo-hydrolase/oxidoreductase"/>
    <property type="match status" value="1"/>
</dbReference>
<dbReference type="OMA" id="RMAPMHW"/>
<evidence type="ECO:0000313" key="4">
    <source>
        <dbReference type="EMBL" id="MRZ55056.1"/>
    </source>
</evidence>
<dbReference type="Proteomes" id="UP000095455">
    <property type="component" value="Unassembled WGS sequence"/>
</dbReference>
<reference evidence="2 5" key="1">
    <citation type="submission" date="2015-09" db="EMBL/GenBank/DDBJ databases">
        <authorList>
            <consortium name="Pathogen Informatics"/>
        </authorList>
    </citation>
    <scope>NUCLEOTIDE SEQUENCE [LARGE SCALE GENOMIC DNA]</scope>
    <source>
        <strain evidence="2 5">2789STDY5608822</strain>
    </source>
</reference>
<dbReference type="Proteomes" id="UP000461276">
    <property type="component" value="Unassembled WGS sequence"/>
</dbReference>
<dbReference type="InterPro" id="IPR024884">
    <property type="entry name" value="NAPE-PLD"/>
</dbReference>
<gene>
    <name evidence="2" type="ORF">ERS852380_00353</name>
    <name evidence="3" type="ORF">GKD67_14405</name>
    <name evidence="4" type="ORF">GKD68_09845</name>
</gene>
<evidence type="ECO:0000313" key="3">
    <source>
        <dbReference type="EMBL" id="MRY94393.1"/>
    </source>
</evidence>
<dbReference type="InterPro" id="IPR001279">
    <property type="entry name" value="Metallo-B-lactamas"/>
</dbReference>
<evidence type="ECO:0000259" key="1">
    <source>
        <dbReference type="Pfam" id="PF12706"/>
    </source>
</evidence>
<dbReference type="AlphaFoldDB" id="A0A173WWC9"/>
<dbReference type="GO" id="GO:0070290">
    <property type="term" value="F:N-acylphosphatidylethanolamine-specific phospholipase D activity"/>
    <property type="evidence" value="ECO:0007669"/>
    <property type="project" value="InterPro"/>
</dbReference>
<dbReference type="PANTHER" id="PTHR15032:SF4">
    <property type="entry name" value="N-ACYL-PHOSPHATIDYLETHANOLAMINE-HYDROLYZING PHOSPHOLIPASE D"/>
    <property type="match status" value="1"/>
</dbReference>
<protein>
    <submittedName>
        <fullName evidence="4">MBL fold metallo-hydrolase</fullName>
    </submittedName>
    <submittedName>
        <fullName evidence="2">Metal-dependent hydrolase</fullName>
    </submittedName>
</protein>
<dbReference type="GO" id="GO:0005737">
    <property type="term" value="C:cytoplasm"/>
    <property type="evidence" value="ECO:0007669"/>
    <property type="project" value="TreeGrafter"/>
</dbReference>
<dbReference type="Pfam" id="PF12706">
    <property type="entry name" value="Lactamase_B_2"/>
    <property type="match status" value="1"/>
</dbReference>
<dbReference type="PANTHER" id="PTHR15032">
    <property type="entry name" value="N-ACYL-PHOSPHATIDYLETHANOLAMINE-HYDROLYZING PHOSPHOLIPASE D"/>
    <property type="match status" value="1"/>
</dbReference>
<dbReference type="GO" id="GO:0008270">
    <property type="term" value="F:zinc ion binding"/>
    <property type="evidence" value="ECO:0007669"/>
    <property type="project" value="InterPro"/>
</dbReference>
<proteinExistence type="predicted"/>
<keyword evidence="4" id="KW-0378">Hydrolase</keyword>
<accession>A0A173WWC9</accession>
<dbReference type="Proteomes" id="UP000432516">
    <property type="component" value="Unassembled WGS sequence"/>
</dbReference>
<dbReference type="PIRSF" id="PIRSF038896">
    <property type="entry name" value="NAPE-PLD"/>
    <property type="match status" value="1"/>
</dbReference>
<feature type="domain" description="Metallo-beta-lactamase" evidence="1">
    <location>
        <begin position="116"/>
        <end position="309"/>
    </location>
</feature>
<dbReference type="InterPro" id="IPR036866">
    <property type="entry name" value="RibonucZ/Hydroxyglut_hydro"/>
</dbReference>
<evidence type="ECO:0000313" key="6">
    <source>
        <dbReference type="Proteomes" id="UP000432516"/>
    </source>
</evidence>
<dbReference type="EMBL" id="WKNE01000006">
    <property type="protein sequence ID" value="MRZ55056.1"/>
    <property type="molecule type" value="Genomic_DNA"/>
</dbReference>
<name>A0A173WWC9_PARDI</name>
<evidence type="ECO:0000313" key="2">
    <source>
        <dbReference type="EMBL" id="CUN43781.1"/>
    </source>
</evidence>
<sequence>MISILLFVVLLIGTASIIFYHPAFGHLPRGERLERIKRSPNYRDGKFHNIHLTPTTTMKKGGVQVFWDFFFGKQPDLKPHKSLPTVKTDLLHLDRNEDLVIWFGHSSYLIQNGGKRFLIDPVLTNRFPASLMFQPFKGTDLYKPEDIPDIDFLIITHEHWDHLDYYTVKQLKDRIGTIICGLGVGEYFEYWGFSPEHIVEMDWYDSYRIDNDCQIYCLPARHFSNRLLKNAQTLWASFMIDGKQQIYLSGDGGYDTHFAEIGKRFPQIDLAIMENGQYNEDWRYIHLMPDDLPLAIKDLHPKQVLTVHHSKYALSKHPWYEPLENIHKASKPQSYKLLTPMIGEKILDKVP</sequence>
<reference evidence="6 7" key="2">
    <citation type="journal article" date="2019" name="Nat. Med.">
        <title>A library of human gut bacterial isolates paired with longitudinal multiomics data enables mechanistic microbiome research.</title>
        <authorList>
            <person name="Poyet M."/>
            <person name="Groussin M."/>
            <person name="Gibbons S.M."/>
            <person name="Avila-Pacheco J."/>
            <person name="Jiang X."/>
            <person name="Kearney S.M."/>
            <person name="Perrotta A.R."/>
            <person name="Berdy B."/>
            <person name="Zhao S."/>
            <person name="Lieberman T.D."/>
            <person name="Swanson P.K."/>
            <person name="Smith M."/>
            <person name="Roesemann S."/>
            <person name="Alexander J.E."/>
            <person name="Rich S.A."/>
            <person name="Livny J."/>
            <person name="Vlamakis H."/>
            <person name="Clish C."/>
            <person name="Bullock K."/>
            <person name="Deik A."/>
            <person name="Scott J."/>
            <person name="Pierce K.A."/>
            <person name="Xavier R.J."/>
            <person name="Alm E.J."/>
        </authorList>
    </citation>
    <scope>NUCLEOTIDE SEQUENCE [LARGE SCALE GENOMIC DNA]</scope>
    <source>
        <strain evidence="4 6">BIOML-A2</strain>
        <strain evidence="3 7">BIOML-A9</strain>
    </source>
</reference>